<dbReference type="Proteomes" id="UP000265520">
    <property type="component" value="Unassembled WGS sequence"/>
</dbReference>
<name>A0A392M0B1_9FABA</name>
<proteinExistence type="predicted"/>
<organism evidence="1 2">
    <name type="scientific">Trifolium medium</name>
    <dbReference type="NCBI Taxonomy" id="97028"/>
    <lineage>
        <taxon>Eukaryota</taxon>
        <taxon>Viridiplantae</taxon>
        <taxon>Streptophyta</taxon>
        <taxon>Embryophyta</taxon>
        <taxon>Tracheophyta</taxon>
        <taxon>Spermatophyta</taxon>
        <taxon>Magnoliopsida</taxon>
        <taxon>eudicotyledons</taxon>
        <taxon>Gunneridae</taxon>
        <taxon>Pentapetalae</taxon>
        <taxon>rosids</taxon>
        <taxon>fabids</taxon>
        <taxon>Fabales</taxon>
        <taxon>Fabaceae</taxon>
        <taxon>Papilionoideae</taxon>
        <taxon>50 kb inversion clade</taxon>
        <taxon>NPAAA clade</taxon>
        <taxon>Hologalegina</taxon>
        <taxon>IRL clade</taxon>
        <taxon>Trifolieae</taxon>
        <taxon>Trifolium</taxon>
    </lineage>
</organism>
<protein>
    <submittedName>
        <fullName evidence="1">Pre-mRNA-splicing factor SYF2-like</fullName>
    </submittedName>
</protein>
<reference evidence="1 2" key="1">
    <citation type="journal article" date="2018" name="Front. Plant Sci.">
        <title>Red Clover (Trifolium pratense) and Zigzag Clover (T. medium) - A Picture of Genomic Similarities and Differences.</title>
        <authorList>
            <person name="Dluhosova J."/>
            <person name="Istvanek J."/>
            <person name="Nedelnik J."/>
            <person name="Repkova J."/>
        </authorList>
    </citation>
    <scope>NUCLEOTIDE SEQUENCE [LARGE SCALE GENOMIC DNA]</scope>
    <source>
        <strain evidence="2">cv. 10/8</strain>
        <tissue evidence="1">Leaf</tissue>
    </source>
</reference>
<keyword evidence="2" id="KW-1185">Reference proteome</keyword>
<dbReference type="AlphaFoldDB" id="A0A392M0B1"/>
<dbReference type="EMBL" id="LXQA010001035">
    <property type="protein sequence ID" value="MCH80418.1"/>
    <property type="molecule type" value="Genomic_DNA"/>
</dbReference>
<sequence>MSEERNVHPDCRNASNRYHECTGYCFRVIAEAKLRKKQYQP</sequence>
<accession>A0A392M0B1</accession>
<evidence type="ECO:0000313" key="1">
    <source>
        <dbReference type="EMBL" id="MCH80418.1"/>
    </source>
</evidence>
<gene>
    <name evidence="1" type="ORF">A2U01_0001186</name>
</gene>
<comment type="caution">
    <text evidence="1">The sequence shown here is derived from an EMBL/GenBank/DDBJ whole genome shotgun (WGS) entry which is preliminary data.</text>
</comment>
<feature type="non-terminal residue" evidence="1">
    <location>
        <position position="41"/>
    </location>
</feature>
<evidence type="ECO:0000313" key="2">
    <source>
        <dbReference type="Proteomes" id="UP000265520"/>
    </source>
</evidence>